<proteinExistence type="predicted"/>
<evidence type="ECO:0000313" key="3">
    <source>
        <dbReference type="Proteomes" id="UP000199400"/>
    </source>
</evidence>
<feature type="chain" id="PRO_5011658445" evidence="1">
    <location>
        <begin position="25"/>
        <end position="369"/>
    </location>
</feature>
<gene>
    <name evidence="2" type="ORF">SAMN02745121_07383</name>
</gene>
<keyword evidence="1" id="KW-0732">Signal</keyword>
<dbReference type="InterPro" id="IPR052018">
    <property type="entry name" value="PHP_domain"/>
</dbReference>
<feature type="signal peptide" evidence="1">
    <location>
        <begin position="1"/>
        <end position="24"/>
    </location>
</feature>
<dbReference type="EMBL" id="FOMX01000033">
    <property type="protein sequence ID" value="SFF18120.1"/>
    <property type="molecule type" value="Genomic_DNA"/>
</dbReference>
<accession>A0A1I2GM95</accession>
<dbReference type="GO" id="GO:0004534">
    <property type="term" value="F:5'-3' RNA exonuclease activity"/>
    <property type="evidence" value="ECO:0007669"/>
    <property type="project" value="TreeGrafter"/>
</dbReference>
<dbReference type="Gene3D" id="3.20.20.140">
    <property type="entry name" value="Metal-dependent hydrolases"/>
    <property type="match status" value="1"/>
</dbReference>
<dbReference type="GO" id="GO:0035312">
    <property type="term" value="F:5'-3' DNA exonuclease activity"/>
    <property type="evidence" value="ECO:0007669"/>
    <property type="project" value="TreeGrafter"/>
</dbReference>
<dbReference type="Proteomes" id="UP000199400">
    <property type="component" value="Unassembled WGS sequence"/>
</dbReference>
<dbReference type="PANTHER" id="PTHR42924">
    <property type="entry name" value="EXONUCLEASE"/>
    <property type="match status" value="1"/>
</dbReference>
<dbReference type="SUPFAM" id="SSF89550">
    <property type="entry name" value="PHP domain-like"/>
    <property type="match status" value="1"/>
</dbReference>
<organism evidence="2 3">
    <name type="scientific">Nannocystis exedens</name>
    <dbReference type="NCBI Taxonomy" id="54"/>
    <lineage>
        <taxon>Bacteria</taxon>
        <taxon>Pseudomonadati</taxon>
        <taxon>Myxococcota</taxon>
        <taxon>Polyangia</taxon>
        <taxon>Nannocystales</taxon>
        <taxon>Nannocystaceae</taxon>
        <taxon>Nannocystis</taxon>
    </lineage>
</organism>
<keyword evidence="3" id="KW-1185">Reference proteome</keyword>
<sequence length="369" mass="39630">MIGFCHDMRALALASALLLGQACAGRYPSAHDRVVELTGAADPPALPRDCLVANHVHTLVSDRYSHAPTAANEPVAYDAAGLRAAIAAFAGDGVDAIVVTDHNSPHAAFDPVVAAAPLTVIPGMEWTTRRGHALQIGISLKNAADAIMPPPWRTRVGAVDFRRMVAETHRHGGLVIIAHPRVPFRTWPDDTFGADGVEVWGLDSVVIRNRQAVRWWHDRLTRGERLVAVAGTDLHPGAWLRGHRRPLNRVTATTCDAADVLAGMRAGHVLLVDDRDAPRVVLAVDGGARPGDTVALAGRAEIDLQLRVLAGAGARVRLLGPAGELFARTLTGADATVRLRLRVRAGEFVRAELHRGRRPLALTNPVYFR</sequence>
<evidence type="ECO:0000256" key="1">
    <source>
        <dbReference type="SAM" id="SignalP"/>
    </source>
</evidence>
<dbReference type="InterPro" id="IPR016195">
    <property type="entry name" value="Pol/histidinol_Pase-like"/>
</dbReference>
<evidence type="ECO:0000313" key="2">
    <source>
        <dbReference type="EMBL" id="SFF18120.1"/>
    </source>
</evidence>
<dbReference type="STRING" id="54.SAMN02745121_07383"/>
<reference evidence="3" key="1">
    <citation type="submission" date="2016-10" db="EMBL/GenBank/DDBJ databases">
        <authorList>
            <person name="Varghese N."/>
            <person name="Submissions S."/>
        </authorList>
    </citation>
    <scope>NUCLEOTIDE SEQUENCE [LARGE SCALE GENOMIC DNA]</scope>
    <source>
        <strain evidence="3">ATCC 25963</strain>
    </source>
</reference>
<dbReference type="NCBIfam" id="NF038032">
    <property type="entry name" value="CehA_McbA_metalo"/>
    <property type="match status" value="1"/>
</dbReference>
<protein>
    <submittedName>
        <fullName evidence="2">Predicted metal-dependent phosphoesterase TrpH, contains PHP domain</fullName>
    </submittedName>
</protein>
<name>A0A1I2GM95_9BACT</name>
<dbReference type="AlphaFoldDB" id="A0A1I2GM95"/>
<dbReference type="PANTHER" id="PTHR42924:SF3">
    <property type="entry name" value="POLYMERASE_HISTIDINOL PHOSPHATASE N-TERMINAL DOMAIN-CONTAINING PROTEIN"/>
    <property type="match status" value="1"/>
</dbReference>